<accession>E3HBP6</accession>
<dbReference type="AlphaFoldDB" id="E3HBP6"/>
<name>E3HBP6_ILYPC</name>
<protein>
    <submittedName>
        <fullName evidence="1">Uncharacterized protein</fullName>
    </submittedName>
</protein>
<evidence type="ECO:0000313" key="2">
    <source>
        <dbReference type="Proteomes" id="UP000006875"/>
    </source>
</evidence>
<proteinExistence type="predicted"/>
<dbReference type="HOGENOM" id="CLU_1287401_0_0_0"/>
<reference evidence="1 2" key="1">
    <citation type="journal article" date="2010" name="Stand. Genomic Sci.">
        <title>Complete genome sequence of Ilyobacter polytropus type strain (CuHbu1).</title>
        <authorList>
            <person name="Sikorski J."/>
            <person name="Chertkov O."/>
            <person name="Lapidus A."/>
            <person name="Nolan M."/>
            <person name="Lucas S."/>
            <person name="Del Rio T.G."/>
            <person name="Tice H."/>
            <person name="Cheng J.F."/>
            <person name="Tapia R."/>
            <person name="Han C."/>
            <person name="Goodwin L."/>
            <person name="Pitluck S."/>
            <person name="Liolios K."/>
            <person name="Ivanova N."/>
            <person name="Mavromatis K."/>
            <person name="Mikhailova N."/>
            <person name="Pati A."/>
            <person name="Chen A."/>
            <person name="Palaniappan K."/>
            <person name="Land M."/>
            <person name="Hauser L."/>
            <person name="Chang Y.J."/>
            <person name="Jeffries C.D."/>
            <person name="Brambilla E."/>
            <person name="Yasawong M."/>
            <person name="Rohde M."/>
            <person name="Pukall R."/>
            <person name="Spring S."/>
            <person name="Goker M."/>
            <person name="Woyke T."/>
            <person name="Bristow J."/>
            <person name="Eisen J.A."/>
            <person name="Markowitz V."/>
            <person name="Hugenholtz P."/>
            <person name="Kyrpides N.C."/>
            <person name="Klenk H.P."/>
        </authorList>
    </citation>
    <scope>NUCLEOTIDE SEQUENCE [LARGE SCALE GENOMIC DNA]</scope>
    <source>
        <strain evidence="2">ATCC 51220 / DSM 2926 / LMG 16218 / CuHBu1</strain>
        <plasmid evidence="2">pILYOP01</plasmid>
    </source>
</reference>
<sequence length="214" mass="24018">MNFRGGTFKEILFNIYADLTKDLETKKTDLESYANDTVIQNAKDTVDDYITDTSKPDLDSYESEKETELNTYTTAKKSELDTYKGEKESELETYTTTKKSELNTYEIQLEGSLDDYLIIKKSELDSYALEKISEIEESTEVVFESSITDDYTEPSSSLVASQKALYDGLSTKSNTHTHPYRADTWTPTASEIGAYPSTGDTSLIINGVTITVEV</sequence>
<keyword evidence="1" id="KW-0614">Plasmid</keyword>
<dbReference type="RefSeq" id="WP_013388470.1">
    <property type="nucleotide sequence ID" value="NC_014633.1"/>
</dbReference>
<dbReference type="Proteomes" id="UP000006875">
    <property type="component" value="Plasmid pILYOP01"/>
</dbReference>
<evidence type="ECO:0000313" key="1">
    <source>
        <dbReference type="EMBL" id="ADO83808.1"/>
    </source>
</evidence>
<keyword evidence="2" id="KW-1185">Reference proteome</keyword>
<geneLocation type="plasmid" evidence="1 2">
    <name>pILYOP01</name>
</geneLocation>
<dbReference type="KEGG" id="ipo:Ilyop_2037"/>
<gene>
    <name evidence="1" type="ordered locus">Ilyop_2037</name>
</gene>
<organism evidence="1 2">
    <name type="scientific">Ilyobacter polytropus (strain ATCC 51220 / DSM 2926 / LMG 16218 / CuHBu1)</name>
    <dbReference type="NCBI Taxonomy" id="572544"/>
    <lineage>
        <taxon>Bacteria</taxon>
        <taxon>Fusobacteriati</taxon>
        <taxon>Fusobacteriota</taxon>
        <taxon>Fusobacteriia</taxon>
        <taxon>Fusobacteriales</taxon>
        <taxon>Fusobacteriaceae</taxon>
        <taxon>Ilyobacter</taxon>
    </lineage>
</organism>
<dbReference type="EMBL" id="CP002282">
    <property type="protein sequence ID" value="ADO83808.1"/>
    <property type="molecule type" value="Genomic_DNA"/>
</dbReference>